<accession>A0A1E3Q3W5</accession>
<feature type="domain" description="HAT C-terminal dimerisation" evidence="1">
    <location>
        <begin position="27"/>
        <end position="55"/>
    </location>
</feature>
<dbReference type="Pfam" id="PF05699">
    <property type="entry name" value="Dimer_Tnp_hAT"/>
    <property type="match status" value="1"/>
</dbReference>
<dbReference type="EMBL" id="KV454295">
    <property type="protein sequence ID" value="ODQ72341.1"/>
    <property type="molecule type" value="Genomic_DNA"/>
</dbReference>
<protein>
    <recommendedName>
        <fullName evidence="1">HAT C-terminal dimerisation domain-containing protein</fullName>
    </recommendedName>
</protein>
<reference evidence="2 3" key="1">
    <citation type="journal article" date="2016" name="Proc. Natl. Acad. Sci. U.S.A.">
        <title>Comparative genomics of biotechnologically important yeasts.</title>
        <authorList>
            <person name="Riley R."/>
            <person name="Haridas S."/>
            <person name="Wolfe K.H."/>
            <person name="Lopes M.R."/>
            <person name="Hittinger C.T."/>
            <person name="Goeker M."/>
            <person name="Salamov A.A."/>
            <person name="Wisecaver J.H."/>
            <person name="Long T.M."/>
            <person name="Calvey C.H."/>
            <person name="Aerts A.L."/>
            <person name="Barry K.W."/>
            <person name="Choi C."/>
            <person name="Clum A."/>
            <person name="Coughlan A.Y."/>
            <person name="Deshpande S."/>
            <person name="Douglass A.P."/>
            <person name="Hanson S.J."/>
            <person name="Klenk H.-P."/>
            <person name="LaButti K.M."/>
            <person name="Lapidus A."/>
            <person name="Lindquist E.A."/>
            <person name="Lipzen A.M."/>
            <person name="Meier-Kolthoff J.P."/>
            <person name="Ohm R.A."/>
            <person name="Otillar R.P."/>
            <person name="Pangilinan J.L."/>
            <person name="Peng Y."/>
            <person name="Rokas A."/>
            <person name="Rosa C.A."/>
            <person name="Scheuner C."/>
            <person name="Sibirny A.A."/>
            <person name="Slot J.C."/>
            <person name="Stielow J.B."/>
            <person name="Sun H."/>
            <person name="Kurtzman C.P."/>
            <person name="Blackwell M."/>
            <person name="Grigoriev I.V."/>
            <person name="Jeffries T.W."/>
        </authorList>
    </citation>
    <scope>NUCLEOTIDE SEQUENCE [LARGE SCALE GENOMIC DNA]</scope>
    <source>
        <strain evidence="2 3">NRRL Y-11557</strain>
    </source>
</reference>
<proteinExistence type="predicted"/>
<sequence length="58" mass="6411">MMKGTAISDDVEVVDGTNSLGSFSREQHPRIARMARDFLAISVRSCPSESVFSIRKSH</sequence>
<dbReference type="InterPro" id="IPR008906">
    <property type="entry name" value="HATC_C_dom"/>
</dbReference>
<evidence type="ECO:0000313" key="2">
    <source>
        <dbReference type="EMBL" id="ODQ72341.1"/>
    </source>
</evidence>
<dbReference type="AlphaFoldDB" id="A0A1E3Q3W5"/>
<evidence type="ECO:0000259" key="1">
    <source>
        <dbReference type="Pfam" id="PF05699"/>
    </source>
</evidence>
<name>A0A1E3Q3W5_LIPST</name>
<evidence type="ECO:0000313" key="3">
    <source>
        <dbReference type="Proteomes" id="UP000094385"/>
    </source>
</evidence>
<dbReference type="Proteomes" id="UP000094385">
    <property type="component" value="Unassembled WGS sequence"/>
</dbReference>
<gene>
    <name evidence="2" type="ORF">LIPSTDRAFT_117918</name>
</gene>
<keyword evidence="3" id="KW-1185">Reference proteome</keyword>
<dbReference type="GO" id="GO:0046983">
    <property type="term" value="F:protein dimerization activity"/>
    <property type="evidence" value="ECO:0007669"/>
    <property type="project" value="InterPro"/>
</dbReference>
<organism evidence="2 3">
    <name type="scientific">Lipomyces starkeyi NRRL Y-11557</name>
    <dbReference type="NCBI Taxonomy" id="675824"/>
    <lineage>
        <taxon>Eukaryota</taxon>
        <taxon>Fungi</taxon>
        <taxon>Dikarya</taxon>
        <taxon>Ascomycota</taxon>
        <taxon>Saccharomycotina</taxon>
        <taxon>Lipomycetes</taxon>
        <taxon>Lipomycetales</taxon>
        <taxon>Lipomycetaceae</taxon>
        <taxon>Lipomyces</taxon>
    </lineage>
</organism>